<feature type="region of interest" description="Disordered" evidence="6">
    <location>
        <begin position="1"/>
        <end position="20"/>
    </location>
</feature>
<protein>
    <submittedName>
        <fullName evidence="8">Conjugation TrbI family protein</fullName>
    </submittedName>
</protein>
<evidence type="ECO:0000256" key="3">
    <source>
        <dbReference type="ARBA" id="ARBA00022692"/>
    </source>
</evidence>
<name>A0A077NV75_XENBV</name>
<dbReference type="Proteomes" id="UP000028487">
    <property type="component" value="Unassembled WGS sequence"/>
</dbReference>
<evidence type="ECO:0000313" key="8">
    <source>
        <dbReference type="EMBL" id="CDH02258.1"/>
    </source>
</evidence>
<dbReference type="AlphaFoldDB" id="A0A077NV75"/>
<proteinExistence type="inferred from homology"/>
<organism evidence="8">
    <name type="scientific">Xenorhabdus bovienii str. feltiae Moldova</name>
    <dbReference type="NCBI Taxonomy" id="1398200"/>
    <lineage>
        <taxon>Bacteria</taxon>
        <taxon>Pseudomonadati</taxon>
        <taxon>Pseudomonadota</taxon>
        <taxon>Gammaproteobacteria</taxon>
        <taxon>Enterobacterales</taxon>
        <taxon>Morganellaceae</taxon>
        <taxon>Xenorhabdus</taxon>
    </lineage>
</organism>
<keyword evidence="4 7" id="KW-1133">Transmembrane helix</keyword>
<feature type="transmembrane region" description="Helical" evidence="7">
    <location>
        <begin position="32"/>
        <end position="53"/>
    </location>
</feature>
<dbReference type="RefSeq" id="WP_038224997.1">
    <property type="nucleotide sequence ID" value="NZ_CAWLWD010000217.1"/>
</dbReference>
<evidence type="ECO:0000256" key="4">
    <source>
        <dbReference type="ARBA" id="ARBA00022989"/>
    </source>
</evidence>
<reference evidence="8" key="1">
    <citation type="submission" date="2013-07" db="EMBL/GenBank/DDBJ databases">
        <title>Sub-species coevolution in mutualistic symbiosis.</title>
        <authorList>
            <person name="Murfin K."/>
            <person name="Klassen J."/>
            <person name="Lee M."/>
            <person name="Forst S."/>
            <person name="Stock P."/>
            <person name="Goodrich-Blair H."/>
        </authorList>
    </citation>
    <scope>NUCLEOTIDE SEQUENCE [LARGE SCALE GENOMIC DNA]</scope>
    <source>
        <strain evidence="8">Feltiae Moldova</strain>
    </source>
</reference>
<evidence type="ECO:0000256" key="6">
    <source>
        <dbReference type="SAM" id="MobiDB-lite"/>
    </source>
</evidence>
<evidence type="ECO:0000256" key="1">
    <source>
        <dbReference type="ARBA" id="ARBA00004167"/>
    </source>
</evidence>
<feature type="compositionally biased region" description="Basic and acidic residues" evidence="6">
    <location>
        <begin position="1"/>
        <end position="12"/>
    </location>
</feature>
<comment type="caution">
    <text evidence="8">The sequence shown here is derived from an EMBL/GenBank/DDBJ whole genome shotgun (WGS) entry which is preliminary data.</text>
</comment>
<comment type="subcellular location">
    <subcellularLocation>
        <location evidence="1">Membrane</location>
        <topology evidence="1">Single-pass membrane protein</topology>
    </subcellularLocation>
</comment>
<evidence type="ECO:0000256" key="7">
    <source>
        <dbReference type="SAM" id="Phobius"/>
    </source>
</evidence>
<dbReference type="HOGENOM" id="CLU_042657_2_1_6"/>
<sequence length="428" mass="46258">MNQDQDKNHDVDSPDFLVTPKRGQGVRRLNRLPLFVVAVLILLAVFGITYTFFSRQAGYETAETKGIPSVNSTATPPVRPPGNDYVPAAREALPPTQTGAMQAQTDLIPTETNAVRQPLPMSEAMQRRLRLIQQVEEKRLAKMDEALNGEGVVQTFDRHENATVGLNGGRQPNGQEPMPRSLADGEAGFWQPGGTGMAAENAQDRKRAFLAGTPEADIYLAKRREAALAPSQEVKAGTVIPGVMISGLNSDLPGQIIAQVREGVYDTATGMHLLVPPGARLIGTYDSTVTLGQQRALVAWNRIIYPDGSSISVDGMPGADQGGYAGFYDKVNNHYLRIFGNGLLLSVFSAGIQLSQPQTGKGENPSISQIMAGSLGQQMGQIGMQMAQRNMNIQPTLEIRPGYAFNVMVTKDIILPTWQGHPMAVGQR</sequence>
<dbReference type="InterPro" id="IPR005498">
    <property type="entry name" value="T4SS_VirB10/TraB/TrbI"/>
</dbReference>
<dbReference type="Gene3D" id="2.40.128.260">
    <property type="entry name" value="Type IV secretion system, VirB10/TraB/TrbI"/>
    <property type="match status" value="1"/>
</dbReference>
<dbReference type="Pfam" id="PF03743">
    <property type="entry name" value="TrbI"/>
    <property type="match status" value="1"/>
</dbReference>
<gene>
    <name evidence="8" type="ORF">XBFM1_2570007</name>
</gene>
<keyword evidence="5 7" id="KW-0472">Membrane</keyword>
<accession>A0A077NV75</accession>
<dbReference type="EMBL" id="CBSV010000176">
    <property type="protein sequence ID" value="CDH02258.1"/>
    <property type="molecule type" value="Genomic_DNA"/>
</dbReference>
<dbReference type="GO" id="GO:0016020">
    <property type="term" value="C:membrane"/>
    <property type="evidence" value="ECO:0007669"/>
    <property type="project" value="UniProtKB-SubCell"/>
</dbReference>
<evidence type="ECO:0000256" key="5">
    <source>
        <dbReference type="ARBA" id="ARBA00023136"/>
    </source>
</evidence>
<comment type="similarity">
    <text evidence="2">Belongs to the TrbI/VirB10 family.</text>
</comment>
<dbReference type="InterPro" id="IPR042217">
    <property type="entry name" value="T4SS_VirB10/TrbI"/>
</dbReference>
<keyword evidence="3 7" id="KW-0812">Transmembrane</keyword>
<evidence type="ECO:0000256" key="2">
    <source>
        <dbReference type="ARBA" id="ARBA00010265"/>
    </source>
</evidence>
<dbReference type="CDD" id="cd16429">
    <property type="entry name" value="VirB10"/>
    <property type="match status" value="1"/>
</dbReference>